<evidence type="ECO:0000256" key="1">
    <source>
        <dbReference type="SAM" id="MobiDB-lite"/>
    </source>
</evidence>
<proteinExistence type="predicted"/>
<dbReference type="PANTHER" id="PTHR33413">
    <property type="entry name" value="EXPRESSED PROTEIN"/>
    <property type="match status" value="1"/>
</dbReference>
<comment type="caution">
    <text evidence="2">The sequence shown here is derived from an EMBL/GenBank/DDBJ whole genome shotgun (WGS) entry which is preliminary data.</text>
</comment>
<dbReference type="Proteomes" id="UP001157418">
    <property type="component" value="Unassembled WGS sequence"/>
</dbReference>
<feature type="region of interest" description="Disordered" evidence="1">
    <location>
        <begin position="87"/>
        <end position="112"/>
    </location>
</feature>
<feature type="compositionally biased region" description="Low complexity" evidence="1">
    <location>
        <begin position="102"/>
        <end position="111"/>
    </location>
</feature>
<evidence type="ECO:0000313" key="3">
    <source>
        <dbReference type="Proteomes" id="UP001157418"/>
    </source>
</evidence>
<dbReference type="EMBL" id="CAKMRJ010001112">
    <property type="protein sequence ID" value="CAH1423345.1"/>
    <property type="molecule type" value="Genomic_DNA"/>
</dbReference>
<keyword evidence="3" id="KW-1185">Reference proteome</keyword>
<accession>A0AAU9MN31</accession>
<dbReference type="InterPro" id="IPR025322">
    <property type="entry name" value="PADRE_dom"/>
</dbReference>
<evidence type="ECO:0000313" key="2">
    <source>
        <dbReference type="EMBL" id="CAH1423345.1"/>
    </source>
</evidence>
<reference evidence="2 3" key="1">
    <citation type="submission" date="2022-01" db="EMBL/GenBank/DDBJ databases">
        <authorList>
            <person name="Xiong W."/>
            <person name="Schranz E."/>
        </authorList>
    </citation>
    <scope>NUCLEOTIDE SEQUENCE [LARGE SCALE GENOMIC DNA]</scope>
</reference>
<organism evidence="2 3">
    <name type="scientific">Lactuca virosa</name>
    <dbReference type="NCBI Taxonomy" id="75947"/>
    <lineage>
        <taxon>Eukaryota</taxon>
        <taxon>Viridiplantae</taxon>
        <taxon>Streptophyta</taxon>
        <taxon>Embryophyta</taxon>
        <taxon>Tracheophyta</taxon>
        <taxon>Spermatophyta</taxon>
        <taxon>Magnoliopsida</taxon>
        <taxon>eudicotyledons</taxon>
        <taxon>Gunneridae</taxon>
        <taxon>Pentapetalae</taxon>
        <taxon>asterids</taxon>
        <taxon>campanulids</taxon>
        <taxon>Asterales</taxon>
        <taxon>Asteraceae</taxon>
        <taxon>Cichorioideae</taxon>
        <taxon>Cichorieae</taxon>
        <taxon>Lactucinae</taxon>
        <taxon>Lactuca</taxon>
    </lineage>
</organism>
<feature type="region of interest" description="Disordered" evidence="1">
    <location>
        <begin position="153"/>
        <end position="228"/>
    </location>
</feature>
<name>A0AAU9MN31_9ASTR</name>
<sequence>MGGVVYIKRLVWCIISLPSPIRHLSISFDRQSWATAKAVDNASLVLQTRNGRAERFYSPISAAEIMKLHPGHCVALLLTTTFYSSPPSSSSDVDHHHHRHPNNNPANTNQPLRVTRIKLLRPTDNLVLGHAYRLITNQEVMKGLKAKKNGKLDNIKDFLPPESAGKTSANSDSGAASTRSTQSGKTHQQMRKTDKHRQRTAGPANSASTGIKPRGWHPSLNSISEATS</sequence>
<feature type="compositionally biased region" description="Polar residues" evidence="1">
    <location>
        <begin position="165"/>
        <end position="187"/>
    </location>
</feature>
<protein>
    <submittedName>
        <fullName evidence="2">Uncharacterized protein</fullName>
    </submittedName>
</protein>
<dbReference type="AlphaFoldDB" id="A0AAU9MN31"/>
<dbReference type="Pfam" id="PF14009">
    <property type="entry name" value="PADRE"/>
    <property type="match status" value="1"/>
</dbReference>
<feature type="compositionally biased region" description="Basic residues" evidence="1">
    <location>
        <begin position="188"/>
        <end position="199"/>
    </location>
</feature>
<feature type="compositionally biased region" description="Polar residues" evidence="1">
    <location>
        <begin position="219"/>
        <end position="228"/>
    </location>
</feature>
<gene>
    <name evidence="2" type="ORF">LVIROSA_LOCUS10626</name>
</gene>
<dbReference type="PANTHER" id="PTHR33413:SF37">
    <property type="match status" value="1"/>
</dbReference>